<evidence type="ECO:0000256" key="3">
    <source>
        <dbReference type="ARBA" id="ARBA00022989"/>
    </source>
</evidence>
<evidence type="ECO:0000256" key="4">
    <source>
        <dbReference type="ARBA" id="ARBA00023136"/>
    </source>
</evidence>
<dbReference type="GO" id="GO:0140359">
    <property type="term" value="F:ABC-type transporter activity"/>
    <property type="evidence" value="ECO:0007669"/>
    <property type="project" value="InterPro"/>
</dbReference>
<keyword evidence="4 6" id="KW-0472">Membrane</keyword>
<dbReference type="InterPro" id="IPR047817">
    <property type="entry name" value="ABC2_TM_bact-type"/>
</dbReference>
<dbReference type="InterPro" id="IPR000412">
    <property type="entry name" value="ABC_2_transport"/>
</dbReference>
<evidence type="ECO:0000259" key="7">
    <source>
        <dbReference type="PROSITE" id="PS51012"/>
    </source>
</evidence>
<protein>
    <recommendedName>
        <fullName evidence="6">Transport permease protein</fullName>
    </recommendedName>
</protein>
<sequence length="264" mass="27188">MSNSVQNTPTTFAPAPGAAPMHRMVLSQASMELRILLRNGEQLLLTMVIPVMLLVGFSLTSVLDIGTGARVDFLTPGILALAVMSTAFTGQAIGTGFERRYGVLKRLGATPLSRFGLLAAKTLAVVAVEVLQIAVIGGVALALGWSPQGGIVGALYAALLVVLATAAFSSLALLMAGTLRAEATLAAANLVYVVMLGLGGVIFAVDRFPEAVQPVVQALPITALATGLRSVLTDGATPALLPVLVLAAWAALGATLAARFFRWE</sequence>
<accession>A0A7W9YFD7</accession>
<dbReference type="PANTHER" id="PTHR43229">
    <property type="entry name" value="NODULATION PROTEIN J"/>
    <property type="match status" value="1"/>
</dbReference>
<dbReference type="Pfam" id="PF01061">
    <property type="entry name" value="ABC2_membrane"/>
    <property type="match status" value="1"/>
</dbReference>
<feature type="transmembrane region" description="Helical" evidence="6">
    <location>
        <begin position="186"/>
        <end position="205"/>
    </location>
</feature>
<feature type="domain" description="ABC transmembrane type-2" evidence="7">
    <location>
        <begin position="41"/>
        <end position="264"/>
    </location>
</feature>
<dbReference type="InterPro" id="IPR051784">
    <property type="entry name" value="Nod_factor_ABC_transporter"/>
</dbReference>
<dbReference type="EMBL" id="JACHDS010000001">
    <property type="protein sequence ID" value="MBB6171159.1"/>
    <property type="molecule type" value="Genomic_DNA"/>
</dbReference>
<reference evidence="8 9" key="1">
    <citation type="submission" date="2020-08" db="EMBL/GenBank/DDBJ databases">
        <title>Sequencing the genomes of 1000 actinobacteria strains.</title>
        <authorList>
            <person name="Klenk H.-P."/>
        </authorList>
    </citation>
    <scope>NUCLEOTIDE SEQUENCE [LARGE SCALE GENOMIC DNA]</scope>
    <source>
        <strain evidence="8 9">DSM 46659</strain>
    </source>
</reference>
<feature type="transmembrane region" description="Helical" evidence="6">
    <location>
        <begin position="118"/>
        <end position="145"/>
    </location>
</feature>
<dbReference type="GO" id="GO:0046677">
    <property type="term" value="P:response to antibiotic"/>
    <property type="evidence" value="ECO:0007669"/>
    <property type="project" value="UniProtKB-KW"/>
</dbReference>
<dbReference type="PANTHER" id="PTHR43229:SF2">
    <property type="entry name" value="NODULATION PROTEIN J"/>
    <property type="match status" value="1"/>
</dbReference>
<dbReference type="Proteomes" id="UP000546642">
    <property type="component" value="Unassembled WGS sequence"/>
</dbReference>
<evidence type="ECO:0000256" key="5">
    <source>
        <dbReference type="ARBA" id="ARBA00023251"/>
    </source>
</evidence>
<keyword evidence="6" id="KW-0813">Transport</keyword>
<organism evidence="8 9">
    <name type="scientific">Nocardiopsis mwathae</name>
    <dbReference type="NCBI Taxonomy" id="1472723"/>
    <lineage>
        <taxon>Bacteria</taxon>
        <taxon>Bacillati</taxon>
        <taxon>Actinomycetota</taxon>
        <taxon>Actinomycetes</taxon>
        <taxon>Streptosporangiales</taxon>
        <taxon>Nocardiopsidaceae</taxon>
        <taxon>Nocardiopsis</taxon>
    </lineage>
</organism>
<keyword evidence="6" id="KW-1003">Cell membrane</keyword>
<evidence type="ECO:0000256" key="1">
    <source>
        <dbReference type="ARBA" id="ARBA00004141"/>
    </source>
</evidence>
<keyword evidence="5" id="KW-0046">Antibiotic resistance</keyword>
<feature type="transmembrane region" description="Helical" evidence="6">
    <location>
        <begin position="77"/>
        <end position="97"/>
    </location>
</feature>
<evidence type="ECO:0000313" key="9">
    <source>
        <dbReference type="Proteomes" id="UP000546642"/>
    </source>
</evidence>
<comment type="subcellular location">
    <subcellularLocation>
        <location evidence="6">Cell membrane</location>
        <topology evidence="6">Multi-pass membrane protein</topology>
    </subcellularLocation>
    <subcellularLocation>
        <location evidence="1">Membrane</location>
        <topology evidence="1">Multi-pass membrane protein</topology>
    </subcellularLocation>
</comment>
<evidence type="ECO:0000256" key="2">
    <source>
        <dbReference type="ARBA" id="ARBA00022692"/>
    </source>
</evidence>
<feature type="transmembrane region" description="Helical" evidence="6">
    <location>
        <begin position="239"/>
        <end position="261"/>
    </location>
</feature>
<dbReference type="AlphaFoldDB" id="A0A7W9YFD7"/>
<dbReference type="GO" id="GO:0043190">
    <property type="term" value="C:ATP-binding cassette (ABC) transporter complex"/>
    <property type="evidence" value="ECO:0007669"/>
    <property type="project" value="InterPro"/>
</dbReference>
<keyword evidence="9" id="KW-1185">Reference proteome</keyword>
<comment type="similarity">
    <text evidence="6">Belongs to the ABC-2 integral membrane protein family.</text>
</comment>
<keyword evidence="2 6" id="KW-0812">Transmembrane</keyword>
<dbReference type="RefSeq" id="WP_184074353.1">
    <property type="nucleotide sequence ID" value="NZ_JACHDS010000001.1"/>
</dbReference>
<proteinExistence type="inferred from homology"/>
<feature type="transmembrane region" description="Helical" evidence="6">
    <location>
        <begin position="151"/>
        <end position="174"/>
    </location>
</feature>
<dbReference type="InterPro" id="IPR013525">
    <property type="entry name" value="ABC2_TM"/>
</dbReference>
<dbReference type="PROSITE" id="PS51012">
    <property type="entry name" value="ABC_TM2"/>
    <property type="match status" value="1"/>
</dbReference>
<evidence type="ECO:0000313" key="8">
    <source>
        <dbReference type="EMBL" id="MBB6171159.1"/>
    </source>
</evidence>
<name>A0A7W9YFD7_9ACTN</name>
<gene>
    <name evidence="8" type="ORF">HNR23_001219</name>
</gene>
<feature type="transmembrane region" description="Helical" evidence="6">
    <location>
        <begin position="43"/>
        <end position="65"/>
    </location>
</feature>
<comment type="caution">
    <text evidence="8">The sequence shown here is derived from an EMBL/GenBank/DDBJ whole genome shotgun (WGS) entry which is preliminary data.</text>
</comment>
<keyword evidence="3 6" id="KW-1133">Transmembrane helix</keyword>
<dbReference type="PRINTS" id="PR00164">
    <property type="entry name" value="ABC2TRNSPORT"/>
</dbReference>
<evidence type="ECO:0000256" key="6">
    <source>
        <dbReference type="RuleBase" id="RU361157"/>
    </source>
</evidence>
<dbReference type="PIRSF" id="PIRSF006648">
    <property type="entry name" value="DrrB"/>
    <property type="match status" value="1"/>
</dbReference>